<protein>
    <submittedName>
        <fullName evidence="2">Uncharacterized protein</fullName>
    </submittedName>
</protein>
<reference evidence="2 3" key="1">
    <citation type="submission" date="2019-02" db="EMBL/GenBank/DDBJ databases">
        <title>Pedobacter sp. nov., a novel speices isolated from soil of pinguins habitat in Antarcitica.</title>
        <authorList>
            <person name="He R.-H."/>
        </authorList>
    </citation>
    <scope>NUCLEOTIDE SEQUENCE [LARGE SCALE GENOMIC DNA]</scope>
    <source>
        <strain evidence="2 3">E01020</strain>
    </source>
</reference>
<dbReference type="Pfam" id="PF19777">
    <property type="entry name" value="DUF6263"/>
    <property type="match status" value="1"/>
</dbReference>
<dbReference type="EMBL" id="SJCY01000001">
    <property type="protein sequence ID" value="TDG37657.1"/>
    <property type="molecule type" value="Genomic_DNA"/>
</dbReference>
<name>A0A4R5MP85_9SPHI</name>
<comment type="caution">
    <text evidence="2">The sequence shown here is derived from an EMBL/GenBank/DDBJ whole genome shotgun (WGS) entry which is preliminary data.</text>
</comment>
<dbReference type="InterPro" id="IPR046230">
    <property type="entry name" value="DUF6263"/>
</dbReference>
<dbReference type="AlphaFoldDB" id="A0A4R5MP85"/>
<dbReference type="Proteomes" id="UP000295668">
    <property type="component" value="Unassembled WGS sequence"/>
</dbReference>
<accession>A0A4R5MP85</accession>
<dbReference type="OrthoDB" id="3034330at2"/>
<keyword evidence="3" id="KW-1185">Reference proteome</keyword>
<gene>
    <name evidence="2" type="ORF">EZJ43_00755</name>
</gene>
<keyword evidence="1" id="KW-0732">Signal</keyword>
<evidence type="ECO:0000313" key="3">
    <source>
        <dbReference type="Proteomes" id="UP000295668"/>
    </source>
</evidence>
<feature type="chain" id="PRO_5020459156" evidence="1">
    <location>
        <begin position="23"/>
        <end position="300"/>
    </location>
</feature>
<sequence>MKINKFTAVLTLTFFVALSVSAQKTYTIKQNFPIGKKYLIKMISDQFISQKIGEQNIDLKQNIGTDYTFDIRNGNDSEKNIEVTYDRIYMTSETGGNKMNIDSDDQDTTKANPFRKLKGAGFTMIMLHDGSVKSINGVDKMLNDMTSSMSKDTAVVRSIKQSLAKQFNAESLKQTMESSLKIYPSKPIKIGESWVSATKVNLAMPMEMNSTYTLKDVKGNIAYLTISGTLASKGSFDAMNNKMETDLKGTNIGDAELDLNTGLIMNAHSRIEMDGTIKAQGQNIAFKLQGITKIEAKEIK</sequence>
<feature type="signal peptide" evidence="1">
    <location>
        <begin position="1"/>
        <end position="22"/>
    </location>
</feature>
<organism evidence="2 3">
    <name type="scientific">Pedobacter changchengzhani</name>
    <dbReference type="NCBI Taxonomy" id="2529274"/>
    <lineage>
        <taxon>Bacteria</taxon>
        <taxon>Pseudomonadati</taxon>
        <taxon>Bacteroidota</taxon>
        <taxon>Sphingobacteriia</taxon>
        <taxon>Sphingobacteriales</taxon>
        <taxon>Sphingobacteriaceae</taxon>
        <taxon>Pedobacter</taxon>
    </lineage>
</organism>
<proteinExistence type="predicted"/>
<dbReference type="RefSeq" id="WP_133260745.1">
    <property type="nucleotide sequence ID" value="NZ_SJCY01000001.1"/>
</dbReference>
<evidence type="ECO:0000313" key="2">
    <source>
        <dbReference type="EMBL" id="TDG37657.1"/>
    </source>
</evidence>
<evidence type="ECO:0000256" key="1">
    <source>
        <dbReference type="SAM" id="SignalP"/>
    </source>
</evidence>